<evidence type="ECO:0000313" key="3">
    <source>
        <dbReference type="Proteomes" id="UP000004793"/>
    </source>
</evidence>
<dbReference type="EMBL" id="AP012051">
    <property type="protein sequence ID" value="BAL80243.1"/>
    <property type="molecule type" value="Genomic_DNA"/>
</dbReference>
<gene>
    <name evidence="2" type="ordered locus">CSE_01170</name>
</gene>
<keyword evidence="3" id="KW-1185">Reference proteome</keyword>
<protein>
    <submittedName>
        <fullName evidence="2">Uncharacterized protein</fullName>
    </submittedName>
</protein>
<feature type="compositionally biased region" description="Basic and acidic residues" evidence="1">
    <location>
        <begin position="11"/>
        <end position="51"/>
    </location>
</feature>
<organism evidence="2 3">
    <name type="scientific">Caldisericum exile (strain DSM 21853 / NBRC 104410 / AZM16c01)</name>
    <dbReference type="NCBI Taxonomy" id="511051"/>
    <lineage>
        <taxon>Bacteria</taxon>
        <taxon>Pseudomonadati</taxon>
        <taxon>Caldisericota/Cryosericota group</taxon>
        <taxon>Caldisericota</taxon>
        <taxon>Caldisericia</taxon>
        <taxon>Caldisericales</taxon>
        <taxon>Caldisericaceae</taxon>
        <taxon>Caldisericum</taxon>
    </lineage>
</organism>
<sequence length="51" mass="5868">MMIKKSLNLGDNKKGVRTSEREDERSQGSTKFRDKLTTQKGGKDGRERIKK</sequence>
<evidence type="ECO:0000313" key="2">
    <source>
        <dbReference type="EMBL" id="BAL80243.1"/>
    </source>
</evidence>
<evidence type="ECO:0000256" key="1">
    <source>
        <dbReference type="SAM" id="MobiDB-lite"/>
    </source>
</evidence>
<feature type="region of interest" description="Disordered" evidence="1">
    <location>
        <begin position="1"/>
        <end position="51"/>
    </location>
</feature>
<dbReference type="Proteomes" id="UP000004793">
    <property type="component" value="Chromosome"/>
</dbReference>
<dbReference type="KEGG" id="cex:CSE_01170"/>
<reference evidence="2 3" key="1">
    <citation type="submission" date="2011-01" db="EMBL/GenBank/DDBJ databases">
        <title>Whole genome sequence of Caldisericum exile AZM16c01.</title>
        <authorList>
            <person name="Narita-Yamada S."/>
            <person name="Kawakoshi A."/>
            <person name="Nakamura S."/>
            <person name="Sasagawa M."/>
            <person name="Fukada J."/>
            <person name="Sekine M."/>
            <person name="Kato Y."/>
            <person name="Fukai R."/>
            <person name="Sasaki K."/>
            <person name="Hanamaki A."/>
            <person name="Narita H."/>
            <person name="Konno Y."/>
            <person name="Mori K."/>
            <person name="Yamazaki S."/>
            <person name="Suzuki K."/>
            <person name="Fujita N."/>
        </authorList>
    </citation>
    <scope>NUCLEOTIDE SEQUENCE [LARGE SCALE GENOMIC DNA]</scope>
    <source>
        <strain evidence="3">DSM 21853 / NBRC 104410 / AZM16c01</strain>
    </source>
</reference>
<proteinExistence type="predicted"/>
<name>A0A7U6GD54_CALEA</name>
<dbReference type="AlphaFoldDB" id="A0A7U6GD54"/>
<accession>A0A7U6GD54</accession>